<evidence type="ECO:0000256" key="1">
    <source>
        <dbReference type="SAM" id="MobiDB-lite"/>
    </source>
</evidence>
<sequence>MPSPTSLANGATHSAPTMPMDSWSPDGLCERAVQAIWRSLDEHDLVDEQVRDELATILEPLTELPLGNRPQRLIDVLKQRNPLDPSHLYWLTRRLLTLVPELQAIAHHGQAQAGALRSDMPIDEIDAYQPLD</sequence>
<feature type="region of interest" description="Disordered" evidence="1">
    <location>
        <begin position="1"/>
        <end position="21"/>
    </location>
</feature>
<dbReference type="EMBL" id="JBBKZU010000011">
    <property type="protein sequence ID" value="MEJ8814171.1"/>
    <property type="molecule type" value="Genomic_DNA"/>
</dbReference>
<keyword evidence="3" id="KW-1185">Reference proteome</keyword>
<name>A0ABU8VLJ5_9BURK</name>
<feature type="compositionally biased region" description="Polar residues" evidence="1">
    <location>
        <begin position="1"/>
        <end position="15"/>
    </location>
</feature>
<evidence type="ECO:0000313" key="2">
    <source>
        <dbReference type="EMBL" id="MEJ8814171.1"/>
    </source>
</evidence>
<dbReference type="Proteomes" id="UP001365846">
    <property type="component" value="Unassembled WGS sequence"/>
</dbReference>
<comment type="caution">
    <text evidence="2">The sequence shown here is derived from an EMBL/GenBank/DDBJ whole genome shotgun (WGS) entry which is preliminary data.</text>
</comment>
<organism evidence="2 3">
    <name type="scientific">Variovorax ureilyticus</name>
    <dbReference type="NCBI Taxonomy" id="1836198"/>
    <lineage>
        <taxon>Bacteria</taxon>
        <taxon>Pseudomonadati</taxon>
        <taxon>Pseudomonadota</taxon>
        <taxon>Betaproteobacteria</taxon>
        <taxon>Burkholderiales</taxon>
        <taxon>Comamonadaceae</taxon>
        <taxon>Variovorax</taxon>
    </lineage>
</organism>
<evidence type="ECO:0000313" key="3">
    <source>
        <dbReference type="Proteomes" id="UP001365846"/>
    </source>
</evidence>
<protein>
    <submittedName>
        <fullName evidence="2">Uncharacterized protein</fullName>
    </submittedName>
</protein>
<dbReference type="RefSeq" id="WP_340359397.1">
    <property type="nucleotide sequence ID" value="NZ_JBBKZU010000011.1"/>
</dbReference>
<proteinExistence type="predicted"/>
<gene>
    <name evidence="2" type="ORF">WKW77_24005</name>
</gene>
<reference evidence="2 3" key="1">
    <citation type="submission" date="2024-03" db="EMBL/GenBank/DDBJ databases">
        <title>Novel species of the genus Variovorax.</title>
        <authorList>
            <person name="Liu Q."/>
            <person name="Xin Y.-H."/>
        </authorList>
    </citation>
    <scope>NUCLEOTIDE SEQUENCE [LARGE SCALE GENOMIC DNA]</scope>
    <source>
        <strain evidence="2 3">KACC 18899</strain>
    </source>
</reference>
<accession>A0ABU8VLJ5</accession>